<protein>
    <submittedName>
        <fullName evidence="1">Uncharacterized protein</fullName>
    </submittedName>
</protein>
<reference evidence="1 2" key="1">
    <citation type="journal article" date="2014" name="PLoS Genet.">
        <title>Phylogenetically driven sequencing of extremely halophilic archaea reveals strategies for static and dynamic osmo-response.</title>
        <authorList>
            <person name="Becker E.A."/>
            <person name="Seitzer P.M."/>
            <person name="Tritt A."/>
            <person name="Larsen D."/>
            <person name="Krusor M."/>
            <person name="Yao A.I."/>
            <person name="Wu D."/>
            <person name="Madern D."/>
            <person name="Eisen J.A."/>
            <person name="Darling A.E."/>
            <person name="Facciotti M.T."/>
        </authorList>
    </citation>
    <scope>NUCLEOTIDE SEQUENCE [LARGE SCALE GENOMIC DNA]</scope>
    <source>
        <strain evidence="1 2">JCM 12255</strain>
    </source>
</reference>
<sequence>MQPSETEHANGRAIGGTVSYLLPTESNDNLGLETVVTSTISADERFRTMATRANRSQLCPRRANELSVLGCSNT</sequence>
<evidence type="ECO:0000313" key="2">
    <source>
        <dbReference type="Proteomes" id="UP000011602"/>
    </source>
</evidence>
<keyword evidence="2" id="KW-1185">Reference proteome</keyword>
<organism evidence="1 2">
    <name type="scientific">Natronolimnohabitans innermongolicus JCM 12255</name>
    <dbReference type="NCBI Taxonomy" id="1227499"/>
    <lineage>
        <taxon>Archaea</taxon>
        <taxon>Methanobacteriati</taxon>
        <taxon>Methanobacteriota</taxon>
        <taxon>Stenosarchaea group</taxon>
        <taxon>Halobacteria</taxon>
        <taxon>Halobacteriales</taxon>
        <taxon>Natrialbaceae</taxon>
        <taxon>Natronolimnohabitans</taxon>
    </lineage>
</organism>
<dbReference type="EMBL" id="AOHZ01000050">
    <property type="protein sequence ID" value="ELY55509.1"/>
    <property type="molecule type" value="Genomic_DNA"/>
</dbReference>
<name>L9X191_9EURY</name>
<evidence type="ECO:0000313" key="1">
    <source>
        <dbReference type="EMBL" id="ELY55509.1"/>
    </source>
</evidence>
<dbReference type="AlphaFoldDB" id="L9X191"/>
<accession>L9X191</accession>
<dbReference type="Proteomes" id="UP000011602">
    <property type="component" value="Unassembled WGS sequence"/>
</dbReference>
<proteinExistence type="predicted"/>
<comment type="caution">
    <text evidence="1">The sequence shown here is derived from an EMBL/GenBank/DDBJ whole genome shotgun (WGS) entry which is preliminary data.</text>
</comment>
<gene>
    <name evidence="1" type="ORF">C493_11117</name>
</gene>
<dbReference type="STRING" id="1227499.C493_11117"/>